<dbReference type="STRING" id="1123357.SAMN02745244_01572"/>
<dbReference type="PANTHER" id="PTHR43625">
    <property type="entry name" value="AFLATOXIN B1 ALDEHYDE REDUCTASE"/>
    <property type="match status" value="1"/>
</dbReference>
<feature type="compositionally biased region" description="Polar residues" evidence="2">
    <location>
        <begin position="1"/>
        <end position="20"/>
    </location>
</feature>
<dbReference type="GO" id="GO:0016491">
    <property type="term" value="F:oxidoreductase activity"/>
    <property type="evidence" value="ECO:0007669"/>
    <property type="project" value="UniProtKB-KW"/>
</dbReference>
<dbReference type="EMBL" id="FQZG01000024">
    <property type="protein sequence ID" value="SHJ03656.1"/>
    <property type="molecule type" value="Genomic_DNA"/>
</dbReference>
<feature type="domain" description="NADP-dependent oxidoreductase" evidence="3">
    <location>
        <begin position="91"/>
        <end position="384"/>
    </location>
</feature>
<evidence type="ECO:0000256" key="1">
    <source>
        <dbReference type="ARBA" id="ARBA00023002"/>
    </source>
</evidence>
<dbReference type="CDD" id="cd19078">
    <property type="entry name" value="AKR_AKR13C1_2"/>
    <property type="match status" value="1"/>
</dbReference>
<dbReference type="InterPro" id="IPR036812">
    <property type="entry name" value="NAD(P)_OxRdtase_dom_sf"/>
</dbReference>
<dbReference type="AlphaFoldDB" id="A0A1M6G134"/>
<accession>A0A1M6G134</accession>
<dbReference type="OrthoDB" id="3664926at2"/>
<dbReference type="RefSeq" id="WP_084189444.1">
    <property type="nucleotide sequence ID" value="NZ_FQZG01000024.1"/>
</dbReference>
<keyword evidence="1" id="KW-0560">Oxidoreductase</keyword>
<name>A0A1M6G134_9ACTN</name>
<dbReference type="SUPFAM" id="SSF51430">
    <property type="entry name" value="NAD(P)-linked oxidoreductase"/>
    <property type="match status" value="1"/>
</dbReference>
<feature type="region of interest" description="Disordered" evidence="2">
    <location>
        <begin position="44"/>
        <end position="70"/>
    </location>
</feature>
<organism evidence="4 5">
    <name type="scientific">Tessaracoccus bendigoensis DSM 12906</name>
    <dbReference type="NCBI Taxonomy" id="1123357"/>
    <lineage>
        <taxon>Bacteria</taxon>
        <taxon>Bacillati</taxon>
        <taxon>Actinomycetota</taxon>
        <taxon>Actinomycetes</taxon>
        <taxon>Propionibacteriales</taxon>
        <taxon>Propionibacteriaceae</taxon>
        <taxon>Tessaracoccus</taxon>
    </lineage>
</organism>
<dbReference type="PROSITE" id="PS51318">
    <property type="entry name" value="TAT"/>
    <property type="match status" value="1"/>
</dbReference>
<reference evidence="4 5" key="1">
    <citation type="submission" date="2016-11" db="EMBL/GenBank/DDBJ databases">
        <authorList>
            <person name="Jaros S."/>
            <person name="Januszkiewicz K."/>
            <person name="Wedrychowicz H."/>
        </authorList>
    </citation>
    <scope>NUCLEOTIDE SEQUENCE [LARGE SCALE GENOMIC DNA]</scope>
    <source>
        <strain evidence="4 5">DSM 12906</strain>
    </source>
</reference>
<gene>
    <name evidence="4" type="ORF">SAMN02745244_01572</name>
</gene>
<evidence type="ECO:0000313" key="5">
    <source>
        <dbReference type="Proteomes" id="UP000184512"/>
    </source>
</evidence>
<dbReference type="Pfam" id="PF00248">
    <property type="entry name" value="Aldo_ket_red"/>
    <property type="match status" value="1"/>
</dbReference>
<feature type="region of interest" description="Disordered" evidence="2">
    <location>
        <begin position="1"/>
        <end position="22"/>
    </location>
</feature>
<dbReference type="InterPro" id="IPR050791">
    <property type="entry name" value="Aldo-Keto_reductase"/>
</dbReference>
<evidence type="ECO:0000259" key="3">
    <source>
        <dbReference type="Pfam" id="PF00248"/>
    </source>
</evidence>
<evidence type="ECO:0000256" key="2">
    <source>
        <dbReference type="SAM" id="MobiDB-lite"/>
    </source>
</evidence>
<sequence>MDRRTATTNETAGTPATGGSSRRRFLFTSAGVAAVPVLAATGCSPAADPTASSTPSDGGGAAPGTSSDSWVNDAITLTGSRTLGSLEVSGIGLGCQTMTGTLYGPVSSRDDMVRLIRSAAAQGVTLFDTAEAYGPFESERIVGEALESIRDEVKIATKFGWNIDPETGAQGEGLNSQPDHIKRAVDGMLTRLRTDHIDLLYQHRVDPAVPIEDVAGAVGELIADGKVLHWGLSEPGPETVRRAHATQPLTAIQNEYSLMWRESEEKFFPICEELGIGFVCWAPLAYGFTTGTINASTVFTQGDFRGMLPRHTPENITANMPLIQLLNEWGVRKGATPAQLSLAWIQAQNPWIVPIPSTTRLPHLLENIGAEEVAFSAEELEDFTTALDAITISGDRLGIMTGTEAPTA</sequence>
<dbReference type="Proteomes" id="UP000184512">
    <property type="component" value="Unassembled WGS sequence"/>
</dbReference>
<keyword evidence="5" id="KW-1185">Reference proteome</keyword>
<dbReference type="Gene3D" id="3.20.20.100">
    <property type="entry name" value="NADP-dependent oxidoreductase domain"/>
    <property type="match status" value="1"/>
</dbReference>
<protein>
    <submittedName>
        <fullName evidence="4">Predicted oxidoreductase</fullName>
    </submittedName>
</protein>
<evidence type="ECO:0000313" key="4">
    <source>
        <dbReference type="EMBL" id="SHJ03656.1"/>
    </source>
</evidence>
<dbReference type="PANTHER" id="PTHR43625:SF77">
    <property type="entry name" value="ALDO-KETO REDUCTASE"/>
    <property type="match status" value="1"/>
</dbReference>
<dbReference type="InterPro" id="IPR023210">
    <property type="entry name" value="NADP_OxRdtase_dom"/>
</dbReference>
<dbReference type="GO" id="GO:0005737">
    <property type="term" value="C:cytoplasm"/>
    <property type="evidence" value="ECO:0007669"/>
    <property type="project" value="TreeGrafter"/>
</dbReference>
<proteinExistence type="predicted"/>
<dbReference type="InterPro" id="IPR006311">
    <property type="entry name" value="TAT_signal"/>
</dbReference>